<dbReference type="SMART" id="SM00257">
    <property type="entry name" value="LysM"/>
    <property type="match status" value="4"/>
</dbReference>
<dbReference type="EMBL" id="MUYT01000001">
    <property type="protein sequence ID" value="OOS22830.1"/>
    <property type="molecule type" value="Genomic_DNA"/>
</dbReference>
<keyword evidence="2" id="KW-0472">Membrane</keyword>
<dbReference type="PROSITE" id="PS51782">
    <property type="entry name" value="LYSM"/>
    <property type="match status" value="4"/>
</dbReference>
<gene>
    <name evidence="4" type="ORF">B0682_01090</name>
</gene>
<feature type="domain" description="LysM" evidence="3">
    <location>
        <begin position="277"/>
        <end position="321"/>
    </location>
</feature>
<dbReference type="STRING" id="90241.B0682_01090"/>
<dbReference type="PANTHER" id="PTHR33734">
    <property type="entry name" value="LYSM DOMAIN-CONTAINING GPI-ANCHORED PROTEIN 2"/>
    <property type="match status" value="1"/>
</dbReference>
<dbReference type="OrthoDB" id="9815002at2"/>
<comment type="caution">
    <text evidence="4">The sequence shown here is derived from an EMBL/GenBank/DDBJ whole genome shotgun (WGS) entry which is preliminary data.</text>
</comment>
<dbReference type="InterPro" id="IPR018392">
    <property type="entry name" value="LysM"/>
</dbReference>
<keyword evidence="2" id="KW-0812">Transmembrane</keyword>
<evidence type="ECO:0000313" key="4">
    <source>
        <dbReference type="EMBL" id="OOS22830.1"/>
    </source>
</evidence>
<dbReference type="InterPro" id="IPR036779">
    <property type="entry name" value="LysM_dom_sf"/>
</dbReference>
<proteinExistence type="predicted"/>
<feature type="domain" description="LysM" evidence="3">
    <location>
        <begin position="45"/>
        <end position="89"/>
    </location>
</feature>
<dbReference type="RefSeq" id="WP_078306249.1">
    <property type="nucleotide sequence ID" value="NZ_MUYT01000001.1"/>
</dbReference>
<evidence type="ECO:0000256" key="1">
    <source>
        <dbReference type="SAM" id="MobiDB-lite"/>
    </source>
</evidence>
<dbReference type="GO" id="GO:0008932">
    <property type="term" value="F:lytic endotransglycosylase activity"/>
    <property type="evidence" value="ECO:0007669"/>
    <property type="project" value="TreeGrafter"/>
</dbReference>
<accession>A0A1T0CKF9</accession>
<dbReference type="AlphaFoldDB" id="A0A1T0CKF9"/>
<evidence type="ECO:0000259" key="3">
    <source>
        <dbReference type="PROSITE" id="PS51782"/>
    </source>
</evidence>
<feature type="region of interest" description="Disordered" evidence="1">
    <location>
        <begin position="179"/>
        <end position="208"/>
    </location>
</feature>
<dbReference type="Pfam" id="PF01476">
    <property type="entry name" value="LysM"/>
    <property type="match status" value="4"/>
</dbReference>
<name>A0A1T0CKF9_9GAMM</name>
<evidence type="ECO:0000256" key="2">
    <source>
        <dbReference type="SAM" id="Phobius"/>
    </source>
</evidence>
<keyword evidence="2" id="KW-1133">Transmembrane helix</keyword>
<sequence>MYAHNTKQQTTEQLINKNLVHKRLLLSYSVMASLLFFSLPSVAATLHEVEYGETLSSIARQYDISIDDLVRANGIQRTATIKPTQLLNIPTDTQTSDRASNFIATNRFANQTNTSTNNREYTGNVDSYVIKSGDNLSMLANRYGVSVAQLANLNRISPQTIIVAGQKLVVPTTPINTNLTSNRTSQTRTSQTSISRHVPQTGSYQGNHQVQHKVQLGETLSGLATRYKIPLTTLASANNVPTDYMLINGQILTIPGVSKVITKPTAVQANSTINAPKTHTVKPGEGLIGISNKYKVNLSELARINGIGIYDHVQVGQVLKLPSNAMPIDSLDNSATY</sequence>
<feature type="transmembrane region" description="Helical" evidence="2">
    <location>
        <begin position="25"/>
        <end position="46"/>
    </location>
</feature>
<evidence type="ECO:0000313" key="5">
    <source>
        <dbReference type="Proteomes" id="UP000191094"/>
    </source>
</evidence>
<feature type="domain" description="LysM" evidence="3">
    <location>
        <begin position="126"/>
        <end position="170"/>
    </location>
</feature>
<protein>
    <recommendedName>
        <fullName evidence="3">LysM domain-containing protein</fullName>
    </recommendedName>
</protein>
<dbReference type="Gene3D" id="3.10.350.10">
    <property type="entry name" value="LysM domain"/>
    <property type="match status" value="4"/>
</dbReference>
<dbReference type="CDD" id="cd00118">
    <property type="entry name" value="LysM"/>
    <property type="match status" value="4"/>
</dbReference>
<dbReference type="SUPFAM" id="SSF54106">
    <property type="entry name" value="LysM domain"/>
    <property type="match status" value="4"/>
</dbReference>
<dbReference type="Proteomes" id="UP000191094">
    <property type="component" value="Unassembled WGS sequence"/>
</dbReference>
<feature type="compositionally biased region" description="Low complexity" evidence="1">
    <location>
        <begin position="179"/>
        <end position="196"/>
    </location>
</feature>
<feature type="domain" description="LysM" evidence="3">
    <location>
        <begin position="210"/>
        <end position="254"/>
    </location>
</feature>
<organism evidence="4 5">
    <name type="scientific">Lwoffella lincolnii</name>
    <dbReference type="NCBI Taxonomy" id="90241"/>
    <lineage>
        <taxon>Bacteria</taxon>
        <taxon>Pseudomonadati</taxon>
        <taxon>Pseudomonadota</taxon>
        <taxon>Gammaproteobacteria</taxon>
        <taxon>Moraxellales</taxon>
        <taxon>Moraxellaceae</taxon>
        <taxon>Lwoffella</taxon>
    </lineage>
</organism>
<feature type="compositionally biased region" description="Polar residues" evidence="1">
    <location>
        <begin position="198"/>
        <end position="208"/>
    </location>
</feature>
<dbReference type="PANTHER" id="PTHR33734:SF22">
    <property type="entry name" value="MEMBRANE-BOUND LYTIC MUREIN TRANSGLYCOSYLASE D"/>
    <property type="match status" value="1"/>
</dbReference>
<reference evidence="4 5" key="1">
    <citation type="submission" date="2017-02" db="EMBL/GenBank/DDBJ databases">
        <title>Draft genome sequence of Moraxella lincolnii CCUG 9405T type strain.</title>
        <authorList>
            <person name="Salva-Serra F."/>
            <person name="Engstrom-Jakobsson H."/>
            <person name="Thorell K."/>
            <person name="Jaen-Luchoro D."/>
            <person name="Gonzales-Siles L."/>
            <person name="Karlsson R."/>
            <person name="Yazdan S."/>
            <person name="Boulund F."/>
            <person name="Johnning A."/>
            <person name="Engstrand L."/>
            <person name="Kristiansson E."/>
            <person name="Moore E."/>
        </authorList>
    </citation>
    <scope>NUCLEOTIDE SEQUENCE [LARGE SCALE GENOMIC DNA]</scope>
    <source>
        <strain evidence="4 5">CCUG 9405</strain>
    </source>
</reference>
<keyword evidence="5" id="KW-1185">Reference proteome</keyword>